<keyword evidence="2" id="KW-1185">Reference proteome</keyword>
<reference evidence="1 2" key="1">
    <citation type="submission" date="2020-08" db="EMBL/GenBank/DDBJ databases">
        <title>Genome public.</title>
        <authorList>
            <person name="Liu C."/>
            <person name="Sun Q."/>
        </authorList>
    </citation>
    <scope>NUCLEOTIDE SEQUENCE [LARGE SCALE GENOMIC DNA]</scope>
    <source>
        <strain evidence="1 2">NSJ-6</strain>
    </source>
</reference>
<protein>
    <recommendedName>
        <fullName evidence="3">SynChlorMet cassette protein ScmC</fullName>
    </recommendedName>
</protein>
<dbReference type="Proteomes" id="UP000596929">
    <property type="component" value="Unassembled WGS sequence"/>
</dbReference>
<evidence type="ECO:0000313" key="2">
    <source>
        <dbReference type="Proteomes" id="UP000596929"/>
    </source>
</evidence>
<organism evidence="1 2">
    <name type="scientific">Clostridium hominis</name>
    <dbReference type="NCBI Taxonomy" id="2763036"/>
    <lineage>
        <taxon>Bacteria</taxon>
        <taxon>Bacillati</taxon>
        <taxon>Bacillota</taxon>
        <taxon>Clostridia</taxon>
        <taxon>Eubacteriales</taxon>
        <taxon>Clostridiaceae</taxon>
        <taxon>Clostridium</taxon>
    </lineage>
</organism>
<evidence type="ECO:0000313" key="1">
    <source>
        <dbReference type="EMBL" id="MBC5630257.1"/>
    </source>
</evidence>
<dbReference type="SUPFAM" id="SSF53795">
    <property type="entry name" value="PEP carboxykinase-like"/>
    <property type="match status" value="1"/>
</dbReference>
<gene>
    <name evidence="1" type="ORF">H8S20_15455</name>
</gene>
<dbReference type="RefSeq" id="WP_186860644.1">
    <property type="nucleotide sequence ID" value="NZ_JACOOO010000037.1"/>
</dbReference>
<proteinExistence type="predicted"/>
<comment type="caution">
    <text evidence="1">The sequence shown here is derived from an EMBL/GenBank/DDBJ whole genome shotgun (WGS) entry which is preliminary data.</text>
</comment>
<name>A0ABR7DFP8_9CLOT</name>
<sequence>MNTSDKLKIGKWILKYKYSYEKFNFMDFPWKIDGFRYEINEGDYINFIHDIEDSNINYDFIYIPENKVYAEHNGFQQHIIYEDKHKNLTWTLRKSSNKENILVYKINNKWDKWDLIYDATKTNGKYAFEYLHQIFSYSVLNYGGIVLHGVLMEHEGKGIIISAPSGTGKTTHARMWRDSENALIINGDRALCGKDDDSGKWTGYGMPWCGTSGEYINRKVPISAIVVLERDDENSIEKLEILDGFIHMLPNVTAPTWEEKLMNNAVDMLQDMVESIPVYKLKCRPDLDAVKVLKAEIDKL</sequence>
<evidence type="ECO:0008006" key="3">
    <source>
        <dbReference type="Google" id="ProtNLM"/>
    </source>
</evidence>
<accession>A0ABR7DFP8</accession>
<dbReference type="EMBL" id="JACOOO010000037">
    <property type="protein sequence ID" value="MBC5630257.1"/>
    <property type="molecule type" value="Genomic_DNA"/>
</dbReference>